<comment type="caution">
    <text evidence="8">The sequence shown here is derived from an EMBL/GenBank/DDBJ whole genome shotgun (WGS) entry which is preliminary data.</text>
</comment>
<dbReference type="GO" id="GO:0005634">
    <property type="term" value="C:nucleus"/>
    <property type="evidence" value="ECO:0007669"/>
    <property type="project" value="UniProtKB-SubCell"/>
</dbReference>
<dbReference type="GO" id="GO:0031511">
    <property type="term" value="C:Mis6-Sim4 complex"/>
    <property type="evidence" value="ECO:0007669"/>
    <property type="project" value="TreeGrafter"/>
</dbReference>
<evidence type="ECO:0000256" key="3">
    <source>
        <dbReference type="ARBA" id="ARBA00007321"/>
    </source>
</evidence>
<evidence type="ECO:0000256" key="5">
    <source>
        <dbReference type="ARBA" id="ARBA00023242"/>
    </source>
</evidence>
<dbReference type="OrthoDB" id="10050372at2759"/>
<protein>
    <submittedName>
        <fullName evidence="8">13875_t:CDS:1</fullName>
    </submittedName>
</protein>
<accession>A0A9N9CVC4</accession>
<evidence type="ECO:0000256" key="1">
    <source>
        <dbReference type="ARBA" id="ARBA00004123"/>
    </source>
</evidence>
<dbReference type="PANTHER" id="PTHR14582">
    <property type="entry name" value="INNER KINETOCHORE SUBUNIT MAL2"/>
    <property type="match status" value="1"/>
</dbReference>
<reference evidence="8" key="1">
    <citation type="submission" date="2021-06" db="EMBL/GenBank/DDBJ databases">
        <authorList>
            <person name="Kallberg Y."/>
            <person name="Tangrot J."/>
            <person name="Rosling A."/>
        </authorList>
    </citation>
    <scope>NUCLEOTIDE SEQUENCE</scope>
    <source>
        <strain evidence="8">CL551</strain>
    </source>
</reference>
<evidence type="ECO:0000313" key="9">
    <source>
        <dbReference type="Proteomes" id="UP000789342"/>
    </source>
</evidence>
<keyword evidence="5" id="KW-0539">Nucleus</keyword>
<dbReference type="AlphaFoldDB" id="A0A9N9CVC4"/>
<dbReference type="PANTHER" id="PTHR14582:SF1">
    <property type="entry name" value="CENTROMERE PROTEIN O"/>
    <property type="match status" value="1"/>
</dbReference>
<evidence type="ECO:0000313" key="8">
    <source>
        <dbReference type="EMBL" id="CAG8613406.1"/>
    </source>
</evidence>
<evidence type="ECO:0000256" key="7">
    <source>
        <dbReference type="SAM" id="Coils"/>
    </source>
</evidence>
<comment type="subcellular location">
    <subcellularLocation>
        <location evidence="2">Chromosome</location>
        <location evidence="2">Centromere</location>
    </subcellularLocation>
    <subcellularLocation>
        <location evidence="1">Nucleus</location>
    </subcellularLocation>
</comment>
<dbReference type="CDD" id="cd23835">
    <property type="entry name" value="DRWD-N_CENP-O"/>
    <property type="match status" value="1"/>
</dbReference>
<proteinExistence type="inferred from homology"/>
<feature type="coiled-coil region" evidence="7">
    <location>
        <begin position="23"/>
        <end position="57"/>
    </location>
</feature>
<sequence length="283" mass="33687">MATKNRQKIFCAAFTSTFSAPPKNREKSEIEKLRDKFQSLLKERDELKQILEIEENSKNLREIVYEKDAEISSINHDEFQEEIVQQMVQISNQREYEEFLKAYRLIGRTIFPTKSKRVEMKFETFYRAKYHESHYIILDQAKRGNQLRIFKHTLPHFIPLGEIENDYLNKDVDKFVNIVDDYLQAYVARREEVKLMRQKTGVTNLTSNNAYDFVEFSVDMEESIIDISLTYGNLRSSVPTDVVITQRFEDIENSVTRKRLKKIEKYFLDMSLIRAFNELFVDL</sequence>
<keyword evidence="4" id="KW-0158">Chromosome</keyword>
<gene>
    <name evidence="8" type="ORF">AMORRO_LOCUS8330</name>
</gene>
<name>A0A9N9CVC4_9GLOM</name>
<keyword evidence="9" id="KW-1185">Reference proteome</keyword>
<keyword evidence="6" id="KW-0137">Centromere</keyword>
<dbReference type="EMBL" id="CAJVPV010006998">
    <property type="protein sequence ID" value="CAG8613406.1"/>
    <property type="molecule type" value="Genomic_DNA"/>
</dbReference>
<dbReference type="Proteomes" id="UP000789342">
    <property type="component" value="Unassembled WGS sequence"/>
</dbReference>
<comment type="similarity">
    <text evidence="3">Belongs to the CENP-O/MCM21 family.</text>
</comment>
<dbReference type="InterPro" id="IPR018464">
    <property type="entry name" value="CENP-O"/>
</dbReference>
<dbReference type="Pfam" id="PF09496">
    <property type="entry name" value="CENP-O"/>
    <property type="match status" value="1"/>
</dbReference>
<evidence type="ECO:0000256" key="2">
    <source>
        <dbReference type="ARBA" id="ARBA00004584"/>
    </source>
</evidence>
<dbReference type="CDD" id="cd23836">
    <property type="entry name" value="DRWD-C_CENP-O"/>
    <property type="match status" value="1"/>
</dbReference>
<evidence type="ECO:0000256" key="4">
    <source>
        <dbReference type="ARBA" id="ARBA00022454"/>
    </source>
</evidence>
<keyword evidence="7" id="KW-0175">Coiled coil</keyword>
<organism evidence="8 9">
    <name type="scientific">Acaulospora morrowiae</name>
    <dbReference type="NCBI Taxonomy" id="94023"/>
    <lineage>
        <taxon>Eukaryota</taxon>
        <taxon>Fungi</taxon>
        <taxon>Fungi incertae sedis</taxon>
        <taxon>Mucoromycota</taxon>
        <taxon>Glomeromycotina</taxon>
        <taxon>Glomeromycetes</taxon>
        <taxon>Diversisporales</taxon>
        <taxon>Acaulosporaceae</taxon>
        <taxon>Acaulospora</taxon>
    </lineage>
</organism>
<evidence type="ECO:0000256" key="6">
    <source>
        <dbReference type="ARBA" id="ARBA00023328"/>
    </source>
</evidence>